<reference evidence="13" key="2">
    <citation type="submission" date="2010-01" db="EMBL/GenBank/DDBJ databases">
        <title>Transcriptome analysis of reproductive tissue and intrauterine developmental stages of the tsetse fly (Glossina morsitans morsitans).</title>
        <authorList>
            <person name="Attardo G.M."/>
            <person name="Ribeiro J.M.C."/>
            <person name="Wu Y."/>
            <person name="Berriman M."/>
            <person name="Aksoy S."/>
        </authorList>
    </citation>
    <scope>NUCLEOTIDE SEQUENCE</scope>
    <source>
        <tissue evidence="13">Reproductive tissue</tissue>
    </source>
</reference>
<comment type="subunit">
    <text evidence="11">Interacts with BRI3BP. Interacts with MGAT1 and IFITM3.</text>
</comment>
<keyword evidence="7 12" id="KW-0472">Membrane</keyword>
<comment type="similarity">
    <text evidence="3">Belongs to the BRI3 family.</text>
</comment>
<evidence type="ECO:0000256" key="12">
    <source>
        <dbReference type="SAM" id="Phobius"/>
    </source>
</evidence>
<evidence type="ECO:0000256" key="9">
    <source>
        <dbReference type="ARBA" id="ARBA00035284"/>
    </source>
</evidence>
<reference evidence="14" key="3">
    <citation type="submission" date="2010-01" db="EMBL/GenBank/DDBJ databases">
        <authorList>
            <consortium name="International Glossina Genome Initiative"/>
            <person name="da Silva J."/>
            <person name="Ribeiro J.M.C."/>
            <person name="Abbeele J.V."/>
            <person name="Attardo G."/>
            <person name="Hao Z."/>
            <person name="Haines L.R."/>
            <person name="Soares M.B."/>
            <person name="Berriman M."/>
            <person name="Aksoy S."/>
            <person name="Lehane M.J."/>
        </authorList>
    </citation>
    <scope>NUCLEOTIDE SEQUENCE</scope>
    <source>
        <tissue evidence="14">Salivary gland</tissue>
    </source>
</reference>
<evidence type="ECO:0000256" key="10">
    <source>
        <dbReference type="ARBA" id="ARBA00035449"/>
    </source>
</evidence>
<dbReference type="GO" id="GO:0048471">
    <property type="term" value="C:perinuclear region of cytoplasm"/>
    <property type="evidence" value="ECO:0007669"/>
    <property type="project" value="UniProtKB-SubCell"/>
</dbReference>
<sequence length="145" mass="15529">MSETRNDVNLPSYEEAMQAPLEPPSMALKYPSSHESTQQAPNPYIQQQHYASATAPNTSSHTGCYGQVPSYGAFESTPVSVVISQPLTVPPEIIIIGGCPACRIGILEDSFPLLALCCAIAFFPVGILCCLAMKNKRCSNCGAEF</sequence>
<keyword evidence="5 12" id="KW-0812">Transmembrane</keyword>
<evidence type="ECO:0000256" key="2">
    <source>
        <dbReference type="ARBA" id="ARBA00004556"/>
    </source>
</evidence>
<reference evidence="14" key="1">
    <citation type="journal article" date="2010" name="BMC Genomics">
        <title>An insight into the sialome of Glossina morsitans morsitans.</title>
        <authorList>
            <person name="Alves-Silva J."/>
            <person name="Ribeiro J.M."/>
            <person name="Van Den Abbeele J."/>
            <person name="Attardo G."/>
            <person name="Hao Z."/>
            <person name="Haines L.R."/>
            <person name="Soares M.B."/>
            <person name="Berriman M."/>
            <person name="Aksoy S."/>
            <person name="Lehane M.J."/>
        </authorList>
    </citation>
    <scope>NUCLEOTIDE SEQUENCE</scope>
    <source>
        <tissue evidence="14">Salivary gland</tissue>
    </source>
</reference>
<dbReference type="AlphaFoldDB" id="D3TKK4"/>
<evidence type="ECO:0000256" key="5">
    <source>
        <dbReference type="ARBA" id="ARBA00022692"/>
    </source>
</evidence>
<name>D3TKK4_GLOMM</name>
<evidence type="ECO:0000256" key="6">
    <source>
        <dbReference type="ARBA" id="ARBA00022989"/>
    </source>
</evidence>
<evidence type="ECO:0000256" key="4">
    <source>
        <dbReference type="ARBA" id="ARBA00022490"/>
    </source>
</evidence>
<dbReference type="Pfam" id="PF10164">
    <property type="entry name" value="BRI3"/>
    <property type="match status" value="1"/>
</dbReference>
<organism evidence="13">
    <name type="scientific">Glossina morsitans morsitans</name>
    <name type="common">Savannah tsetse fly</name>
    <dbReference type="NCBI Taxonomy" id="37546"/>
    <lineage>
        <taxon>Eukaryota</taxon>
        <taxon>Metazoa</taxon>
        <taxon>Ecdysozoa</taxon>
        <taxon>Arthropoda</taxon>
        <taxon>Hexapoda</taxon>
        <taxon>Insecta</taxon>
        <taxon>Pterygota</taxon>
        <taxon>Neoptera</taxon>
        <taxon>Endopterygota</taxon>
        <taxon>Diptera</taxon>
        <taxon>Brachycera</taxon>
        <taxon>Muscomorpha</taxon>
        <taxon>Hippoboscoidea</taxon>
        <taxon>Glossinidae</taxon>
        <taxon>Glossina</taxon>
    </lineage>
</organism>
<dbReference type="GO" id="GO:0005765">
    <property type="term" value="C:lysosomal membrane"/>
    <property type="evidence" value="ECO:0007669"/>
    <property type="project" value="UniProtKB-SubCell"/>
</dbReference>
<proteinExistence type="evidence at transcript level"/>
<keyword evidence="4" id="KW-0963">Cytoplasm</keyword>
<comment type="subcellular location">
    <subcellularLocation>
        <location evidence="2">Cytoplasm</location>
        <location evidence="2">Perinuclear region</location>
    </subcellularLocation>
    <subcellularLocation>
        <location evidence="1">Lysosome membrane</location>
        <topology evidence="1">Multi-pass membrane protein</topology>
    </subcellularLocation>
</comment>
<feature type="transmembrane region" description="Helical" evidence="12">
    <location>
        <begin position="111"/>
        <end position="133"/>
    </location>
</feature>
<evidence type="ECO:0000313" key="13">
    <source>
        <dbReference type="EMBL" id="ADD18232.1"/>
    </source>
</evidence>
<accession>D3TKK4</accession>
<dbReference type="InterPro" id="IPR019317">
    <property type="entry name" value="BRI3"/>
</dbReference>
<protein>
    <recommendedName>
        <fullName evidence="9">Membrane protein BRI3</fullName>
    </recommendedName>
    <alternativeName>
        <fullName evidence="10">Brain protein I3</fullName>
    </alternativeName>
</protein>
<evidence type="ECO:0000256" key="1">
    <source>
        <dbReference type="ARBA" id="ARBA00004155"/>
    </source>
</evidence>
<evidence type="ECO:0000256" key="7">
    <source>
        <dbReference type="ARBA" id="ARBA00023136"/>
    </source>
</evidence>
<dbReference type="EMBL" id="EZ423849">
    <property type="protein sequence ID" value="ADD20125.1"/>
    <property type="molecule type" value="mRNA"/>
</dbReference>
<keyword evidence="6 12" id="KW-1133">Transmembrane helix</keyword>
<evidence type="ECO:0000256" key="8">
    <source>
        <dbReference type="ARBA" id="ARBA00023228"/>
    </source>
</evidence>
<evidence type="ECO:0000313" key="14">
    <source>
        <dbReference type="EMBL" id="ADD20123.1"/>
    </source>
</evidence>
<dbReference type="EMBL" id="EZ421937">
    <property type="protein sequence ID" value="ADD18233.1"/>
    <property type="molecule type" value="mRNA"/>
</dbReference>
<dbReference type="EMBL" id="EZ423847">
    <property type="protein sequence ID" value="ADD20123.1"/>
    <property type="molecule type" value="mRNA"/>
</dbReference>
<evidence type="ECO:0000256" key="11">
    <source>
        <dbReference type="ARBA" id="ARBA00046593"/>
    </source>
</evidence>
<dbReference type="PANTHER" id="PTHR13551">
    <property type="entry name" value="BRAIN PROTEIN I3"/>
    <property type="match status" value="1"/>
</dbReference>
<dbReference type="EMBL" id="EZ421936">
    <property type="protein sequence ID" value="ADD18232.1"/>
    <property type="molecule type" value="mRNA"/>
</dbReference>
<keyword evidence="8" id="KW-0458">Lysosome</keyword>
<dbReference type="PANTHER" id="PTHR13551:SF1">
    <property type="entry name" value="MEMBRANE PROTEIN BRI3"/>
    <property type="match status" value="1"/>
</dbReference>
<evidence type="ECO:0000256" key="3">
    <source>
        <dbReference type="ARBA" id="ARBA00008090"/>
    </source>
</evidence>